<sequence>MTNREAGSEGLATKLIKEFQTYIGNRGGRSDEEELDALLDDIGIEGLGEREASSESPTASALSVSAPGAPTLATREEYNTCFDLLGGGLNEVKLLKSPEQHQATSPPSALATSKVFGLSTQGQRQSLGSDSKEISERGFQAAWDARGR</sequence>
<reference evidence="2" key="1">
    <citation type="submission" date="2014-11" db="EMBL/GenBank/DDBJ databases">
        <authorList>
            <person name="Otto D Thomas"/>
            <person name="Naeem Raeece"/>
        </authorList>
    </citation>
    <scope>NUCLEOTIDE SEQUENCE</scope>
</reference>
<dbReference type="EMBL" id="CDMZ01000187">
    <property type="protein sequence ID" value="CEM08739.1"/>
    <property type="molecule type" value="Genomic_DNA"/>
</dbReference>
<proteinExistence type="predicted"/>
<gene>
    <name evidence="2" type="ORF">Cvel_2941</name>
</gene>
<organism evidence="2">
    <name type="scientific">Chromera velia CCMP2878</name>
    <dbReference type="NCBI Taxonomy" id="1169474"/>
    <lineage>
        <taxon>Eukaryota</taxon>
        <taxon>Sar</taxon>
        <taxon>Alveolata</taxon>
        <taxon>Colpodellida</taxon>
        <taxon>Chromeraceae</taxon>
        <taxon>Chromera</taxon>
    </lineage>
</organism>
<name>A0A0G4F7V1_9ALVE</name>
<protein>
    <submittedName>
        <fullName evidence="2">Uncharacterized protein</fullName>
    </submittedName>
</protein>
<feature type="region of interest" description="Disordered" evidence="1">
    <location>
        <begin position="46"/>
        <end position="70"/>
    </location>
</feature>
<dbReference type="AlphaFoldDB" id="A0A0G4F7V1"/>
<feature type="compositionally biased region" description="Polar residues" evidence="1">
    <location>
        <begin position="54"/>
        <end position="63"/>
    </location>
</feature>
<evidence type="ECO:0000256" key="1">
    <source>
        <dbReference type="SAM" id="MobiDB-lite"/>
    </source>
</evidence>
<accession>A0A0G4F7V1</accession>
<evidence type="ECO:0000313" key="2">
    <source>
        <dbReference type="EMBL" id="CEM08739.1"/>
    </source>
</evidence>
<dbReference type="VEuPathDB" id="CryptoDB:Cvel_2941"/>